<dbReference type="Pfam" id="PF03976">
    <property type="entry name" value="PPK2"/>
    <property type="match status" value="1"/>
</dbReference>
<dbReference type="GO" id="GO:0006754">
    <property type="term" value="P:ATP biosynthetic process"/>
    <property type="evidence" value="ECO:0007669"/>
    <property type="project" value="UniProtKB-KW"/>
</dbReference>
<feature type="domain" description="Polyphosphate kinase-2-related" evidence="8">
    <location>
        <begin position="65"/>
        <end position="287"/>
    </location>
</feature>
<comment type="subunit">
    <text evidence="6">Homotetramer.</text>
</comment>
<dbReference type="SUPFAM" id="SSF52540">
    <property type="entry name" value="P-loop containing nucleoside triphosphate hydrolases"/>
    <property type="match status" value="1"/>
</dbReference>
<dbReference type="InterPro" id="IPR022486">
    <property type="entry name" value="PPK2_PA0141"/>
</dbReference>
<proteinExistence type="inferred from homology"/>
<dbReference type="PANTHER" id="PTHR34383:SF1">
    <property type="entry name" value="ADP-POLYPHOSPHATE PHOSPHOTRANSFERASE"/>
    <property type="match status" value="1"/>
</dbReference>
<keyword evidence="4" id="KW-0066">ATP synthesis</keyword>
<reference evidence="9 10" key="1">
    <citation type="submission" date="2018-05" db="EMBL/GenBank/DDBJ databases">
        <title>Comparative genomic sequence analysis between strain HN4 and CCM 8460T (Falsochrobactrum ovis) will provide more evidence to prove that HN4 is a new species of Falsochrobactrum.</title>
        <authorList>
            <person name="Lyu W."/>
            <person name="Sun L."/>
            <person name="Yao L."/>
        </authorList>
    </citation>
    <scope>NUCLEOTIDE SEQUENCE [LARGE SCALE GENOMIC DNA]</scope>
    <source>
        <strain evidence="9 10">HN4</strain>
    </source>
</reference>
<name>A0A316JIX8_9HYPH</name>
<comment type="function">
    <text evidence="6">Uses inorganic polyphosphate (polyP) as a donor to convert GDP to GTP or ADP to ATP.</text>
</comment>
<dbReference type="EC" id="2.7.4.-" evidence="6"/>
<dbReference type="EMBL" id="QGDB01000001">
    <property type="protein sequence ID" value="PWL19223.1"/>
    <property type="molecule type" value="Genomic_DNA"/>
</dbReference>
<dbReference type="NCBIfam" id="TIGR03707">
    <property type="entry name" value="PPK2_P_aer"/>
    <property type="match status" value="1"/>
</dbReference>
<evidence type="ECO:0000256" key="5">
    <source>
        <dbReference type="ARBA" id="ARBA00024500"/>
    </source>
</evidence>
<evidence type="ECO:0000256" key="6">
    <source>
        <dbReference type="RuleBase" id="RU369062"/>
    </source>
</evidence>
<dbReference type="RefSeq" id="WP_109704615.1">
    <property type="nucleotide sequence ID" value="NZ_QGDB01000001.1"/>
</dbReference>
<dbReference type="InterPro" id="IPR022488">
    <property type="entry name" value="PPK2-related"/>
</dbReference>
<accession>A0A316JIX8</accession>
<evidence type="ECO:0000256" key="2">
    <source>
        <dbReference type="ARBA" id="ARBA00022679"/>
    </source>
</evidence>
<evidence type="ECO:0000256" key="1">
    <source>
        <dbReference type="ARBA" id="ARBA00009924"/>
    </source>
</evidence>
<evidence type="ECO:0000313" key="9">
    <source>
        <dbReference type="EMBL" id="PWL19223.1"/>
    </source>
</evidence>
<dbReference type="Gene3D" id="3.40.50.300">
    <property type="entry name" value="P-loop containing nucleotide triphosphate hydrolases"/>
    <property type="match status" value="1"/>
</dbReference>
<dbReference type="GO" id="GO:0008976">
    <property type="term" value="F:polyphosphate kinase activity"/>
    <property type="evidence" value="ECO:0007669"/>
    <property type="project" value="UniProtKB-UniRule"/>
</dbReference>
<keyword evidence="3 6" id="KW-0418">Kinase</keyword>
<dbReference type="AlphaFoldDB" id="A0A316JIX8"/>
<evidence type="ECO:0000259" key="8">
    <source>
        <dbReference type="Pfam" id="PF03976"/>
    </source>
</evidence>
<comment type="similarity">
    <text evidence="1 6">Belongs to the polyphosphate kinase 2 (PPK2) family. Class I subfamily.</text>
</comment>
<dbReference type="Proteomes" id="UP000245865">
    <property type="component" value="Unassembled WGS sequence"/>
</dbReference>
<evidence type="ECO:0000256" key="4">
    <source>
        <dbReference type="ARBA" id="ARBA00023310"/>
    </source>
</evidence>
<keyword evidence="10" id="KW-1185">Reference proteome</keyword>
<protein>
    <recommendedName>
        <fullName evidence="6">ADP/GDP-polyphosphate phosphotransferase</fullName>
        <ecNumber evidence="6">2.7.4.-</ecNumber>
    </recommendedName>
    <alternativeName>
        <fullName evidence="6">Polyphosphate kinase PPK2</fullName>
    </alternativeName>
</protein>
<comment type="caution">
    <text evidence="9">The sequence shown here is derived from an EMBL/GenBank/DDBJ whole genome shotgun (WGS) entry which is preliminary data.</text>
</comment>
<organism evidence="9 10">
    <name type="scientific">Falsochrobactrum shanghaiense</name>
    <dbReference type="NCBI Taxonomy" id="2201899"/>
    <lineage>
        <taxon>Bacteria</taxon>
        <taxon>Pseudomonadati</taxon>
        <taxon>Pseudomonadota</taxon>
        <taxon>Alphaproteobacteria</taxon>
        <taxon>Hyphomicrobiales</taxon>
        <taxon>Brucellaceae</taxon>
        <taxon>Falsochrobactrum</taxon>
    </lineage>
</organism>
<sequence>MGDSSKTANKKNGKKSSNGNALPVKPIKLKIAGETREFDIDQPKLPGWIDDHALESGGYPYSSKMKEEEYEDTLERLQIELVKMQYWLQETGGRVISVFEGRDAAGKGGTIFTIRQFMNPRTARNVALPKPTETERGQWYFQRYAGHFPTSGEFVTFDRSWYNRAGVERVMEFCTRQQVEIFLTEAPDFERMIITEGIHLFKFWLDIGQEMQLKRFHERRHSALKSWKFSPMDVAGISRWDDYSEALHVMLERTDMPYAPWTIIRSNDKRRARLAAIRRILLSLPYSGRDLEAIGPEDEAIIGRGAAFLASSTGKSSTADT</sequence>
<keyword evidence="2 6" id="KW-0808">Transferase</keyword>
<gene>
    <name evidence="9" type="primary">ppk2</name>
    <name evidence="9" type="ORF">DKP76_01255</name>
</gene>
<dbReference type="OrthoDB" id="9775224at2"/>
<comment type="catalytic activity">
    <reaction evidence="5">
        <text>[phosphate](n) + ATP = [phosphate](n+1) + ADP</text>
        <dbReference type="Rhea" id="RHEA:19573"/>
        <dbReference type="Rhea" id="RHEA-COMP:9859"/>
        <dbReference type="Rhea" id="RHEA-COMP:14280"/>
        <dbReference type="ChEBI" id="CHEBI:16838"/>
        <dbReference type="ChEBI" id="CHEBI:30616"/>
        <dbReference type="ChEBI" id="CHEBI:456216"/>
    </reaction>
    <physiologicalReaction direction="right-to-left" evidence="5">
        <dbReference type="Rhea" id="RHEA:19575"/>
    </physiologicalReaction>
</comment>
<dbReference type="InterPro" id="IPR027417">
    <property type="entry name" value="P-loop_NTPase"/>
</dbReference>
<evidence type="ECO:0000256" key="7">
    <source>
        <dbReference type="SAM" id="MobiDB-lite"/>
    </source>
</evidence>
<dbReference type="PANTHER" id="PTHR34383">
    <property type="entry name" value="POLYPHOSPHATE:AMP PHOSPHOTRANSFERASE-RELATED"/>
    <property type="match status" value="1"/>
</dbReference>
<evidence type="ECO:0000256" key="3">
    <source>
        <dbReference type="ARBA" id="ARBA00022777"/>
    </source>
</evidence>
<feature type="region of interest" description="Disordered" evidence="7">
    <location>
        <begin position="1"/>
        <end position="25"/>
    </location>
</feature>
<evidence type="ECO:0000313" key="10">
    <source>
        <dbReference type="Proteomes" id="UP000245865"/>
    </source>
</evidence>